<evidence type="ECO:0000256" key="3">
    <source>
        <dbReference type="ARBA" id="ARBA00022737"/>
    </source>
</evidence>
<protein>
    <submittedName>
        <fullName evidence="8">WD40 repeat-like protein</fullName>
    </submittedName>
</protein>
<dbReference type="PROSITE" id="PS50082">
    <property type="entry name" value="WD_REPEATS_2"/>
    <property type="match status" value="3"/>
</dbReference>
<evidence type="ECO:0000313" key="9">
    <source>
        <dbReference type="Proteomes" id="UP000054007"/>
    </source>
</evidence>
<dbReference type="GO" id="GO:0005730">
    <property type="term" value="C:nucleolus"/>
    <property type="evidence" value="ECO:0007669"/>
    <property type="project" value="UniProtKB-SubCell"/>
</dbReference>
<evidence type="ECO:0000313" key="8">
    <source>
        <dbReference type="EMBL" id="KIY61422.1"/>
    </source>
</evidence>
<dbReference type="InterPro" id="IPR012972">
    <property type="entry name" value="NLE"/>
</dbReference>
<dbReference type="AlphaFoldDB" id="A0A0D7AT80"/>
<feature type="region of interest" description="Disordered" evidence="6">
    <location>
        <begin position="229"/>
        <end position="256"/>
    </location>
</feature>
<dbReference type="InterPro" id="IPR015943">
    <property type="entry name" value="WD40/YVTN_repeat-like_dom_sf"/>
</dbReference>
<evidence type="ECO:0000256" key="5">
    <source>
        <dbReference type="PROSITE-ProRule" id="PRU00221"/>
    </source>
</evidence>
<dbReference type="InterPro" id="IPR020472">
    <property type="entry name" value="WD40_PAC1"/>
</dbReference>
<evidence type="ECO:0000256" key="2">
    <source>
        <dbReference type="ARBA" id="ARBA00022574"/>
    </source>
</evidence>
<dbReference type="STRING" id="1314674.A0A0D7AT80"/>
<keyword evidence="3" id="KW-0677">Repeat</keyword>
<feature type="repeat" description="WD" evidence="5">
    <location>
        <begin position="341"/>
        <end position="383"/>
    </location>
</feature>
<evidence type="ECO:0000256" key="6">
    <source>
        <dbReference type="SAM" id="MobiDB-lite"/>
    </source>
</evidence>
<dbReference type="PRINTS" id="PR00320">
    <property type="entry name" value="GPROTEINBRPT"/>
</dbReference>
<dbReference type="PANTHER" id="PTHR19855">
    <property type="entry name" value="WD40 REPEAT PROTEIN 12, 37"/>
    <property type="match status" value="1"/>
</dbReference>
<dbReference type="InterPro" id="IPR001680">
    <property type="entry name" value="WD40_rpt"/>
</dbReference>
<dbReference type="Gene3D" id="2.130.10.10">
    <property type="entry name" value="YVTN repeat-like/Quinoprotein amine dehydrogenase"/>
    <property type="match status" value="1"/>
</dbReference>
<feature type="repeat" description="WD" evidence="5">
    <location>
        <begin position="257"/>
        <end position="297"/>
    </location>
</feature>
<keyword evidence="4" id="KW-0539">Nucleus</keyword>
<dbReference type="Pfam" id="PF00400">
    <property type="entry name" value="WD40"/>
    <property type="match status" value="4"/>
</dbReference>
<keyword evidence="2 5" id="KW-0853">WD repeat</keyword>
<dbReference type="SUPFAM" id="SSF50978">
    <property type="entry name" value="WD40 repeat-like"/>
    <property type="match status" value="1"/>
</dbReference>
<accession>A0A0D7AT80</accession>
<dbReference type="EMBL" id="KN880948">
    <property type="protein sequence ID" value="KIY61422.1"/>
    <property type="molecule type" value="Genomic_DNA"/>
</dbReference>
<dbReference type="PROSITE" id="PS00678">
    <property type="entry name" value="WD_REPEATS_1"/>
    <property type="match status" value="2"/>
</dbReference>
<organism evidence="8 9">
    <name type="scientific">Cylindrobasidium torrendii FP15055 ss-10</name>
    <dbReference type="NCBI Taxonomy" id="1314674"/>
    <lineage>
        <taxon>Eukaryota</taxon>
        <taxon>Fungi</taxon>
        <taxon>Dikarya</taxon>
        <taxon>Basidiomycota</taxon>
        <taxon>Agaricomycotina</taxon>
        <taxon>Agaricomycetes</taxon>
        <taxon>Agaricomycetidae</taxon>
        <taxon>Agaricales</taxon>
        <taxon>Marasmiineae</taxon>
        <taxon>Physalacriaceae</taxon>
        <taxon>Cylindrobasidium</taxon>
    </lineage>
</organism>
<evidence type="ECO:0000259" key="7">
    <source>
        <dbReference type="Pfam" id="PF08154"/>
    </source>
</evidence>
<feature type="domain" description="NLE" evidence="7">
    <location>
        <begin position="11"/>
        <end position="71"/>
    </location>
</feature>
<dbReference type="InterPro" id="IPR036322">
    <property type="entry name" value="WD40_repeat_dom_sf"/>
</dbReference>
<dbReference type="OrthoDB" id="10251381at2759"/>
<reference evidence="8 9" key="1">
    <citation type="journal article" date="2015" name="Fungal Genet. Biol.">
        <title>Evolution of novel wood decay mechanisms in Agaricales revealed by the genome sequences of Fistulina hepatica and Cylindrobasidium torrendii.</title>
        <authorList>
            <person name="Floudas D."/>
            <person name="Held B.W."/>
            <person name="Riley R."/>
            <person name="Nagy L.G."/>
            <person name="Koehler G."/>
            <person name="Ransdell A.S."/>
            <person name="Younus H."/>
            <person name="Chow J."/>
            <person name="Chiniquy J."/>
            <person name="Lipzen A."/>
            <person name="Tritt A."/>
            <person name="Sun H."/>
            <person name="Haridas S."/>
            <person name="LaButti K."/>
            <person name="Ohm R.A."/>
            <person name="Kues U."/>
            <person name="Blanchette R.A."/>
            <person name="Grigoriev I.V."/>
            <person name="Minto R.E."/>
            <person name="Hibbett D.S."/>
        </authorList>
    </citation>
    <scope>NUCLEOTIDE SEQUENCE [LARGE SCALE GENOMIC DNA]</scope>
    <source>
        <strain evidence="8 9">FP15055 ss-10</strain>
    </source>
</reference>
<evidence type="ECO:0000256" key="1">
    <source>
        <dbReference type="ARBA" id="ARBA00004604"/>
    </source>
</evidence>
<name>A0A0D7AT80_9AGAR</name>
<evidence type="ECO:0000256" key="4">
    <source>
        <dbReference type="ARBA" id="ARBA00023242"/>
    </source>
</evidence>
<dbReference type="PANTHER" id="PTHR19855:SF11">
    <property type="entry name" value="RIBOSOME BIOGENESIS PROTEIN WDR12"/>
    <property type="match status" value="1"/>
</dbReference>
<sequence>MASTSSAGPSVAVVFTTKTPYPLPTQKFMIPASWKRFHLSQLVNKALGLSTPIPFDFLVKEQVLAASLGEWCAENDAHEETLEIEYIESILPPQKMAEIPHEEWVSSVSCKLQGLFLTASYDGTVRAFDYSQNETIKIGLHAAPITSLCVVSSNEDNHLIATASHDLTAQLSHISTDGSSSKSLATLHLHSEPLSSVCANVTGSHVLTSSWDSIIGIWDTKIPSVDEVADEPLGQDRKKRRKMETDKPKRKGPVGVLKSHTGRVSRVLFGSAKQAYSCGFDSTVRLWDLDNEVCTNTITVSERPFVDLALTCDGALALAASTDRSVFMYDLRAAAATGTPSLMHASTPSCIATSPSSTTQLVTGAYDGMVRMWDIRSTKTAMSTFKPWDGRKKILSLDWQRGLVCIGGEGGVEIWKAAEESTSV</sequence>
<comment type="subcellular location">
    <subcellularLocation>
        <location evidence="1">Nucleus</location>
        <location evidence="1">Nucleolus</location>
    </subcellularLocation>
</comment>
<dbReference type="SMART" id="SM00320">
    <property type="entry name" value="WD40"/>
    <property type="match status" value="7"/>
</dbReference>
<dbReference type="InterPro" id="IPR019775">
    <property type="entry name" value="WD40_repeat_CS"/>
</dbReference>
<dbReference type="PROSITE" id="PS50294">
    <property type="entry name" value="WD_REPEATS_REGION"/>
    <property type="match status" value="1"/>
</dbReference>
<feature type="repeat" description="WD" evidence="5">
    <location>
        <begin position="187"/>
        <end position="219"/>
    </location>
</feature>
<keyword evidence="9" id="KW-1185">Reference proteome</keyword>
<dbReference type="Pfam" id="PF08154">
    <property type="entry name" value="NLE"/>
    <property type="match status" value="1"/>
</dbReference>
<feature type="compositionally biased region" description="Basic residues" evidence="6">
    <location>
        <begin position="237"/>
        <end position="252"/>
    </location>
</feature>
<proteinExistence type="predicted"/>
<gene>
    <name evidence="8" type="ORF">CYLTODRAFT_459877</name>
</gene>
<dbReference type="Proteomes" id="UP000054007">
    <property type="component" value="Unassembled WGS sequence"/>
</dbReference>